<evidence type="ECO:0000313" key="5">
    <source>
        <dbReference type="EMBL" id="SET54929.1"/>
    </source>
</evidence>
<organism evidence="5 7">
    <name type="scientific">Draconibacterium orientale</name>
    <dbReference type="NCBI Taxonomy" id="1168034"/>
    <lineage>
        <taxon>Bacteria</taxon>
        <taxon>Pseudomonadati</taxon>
        <taxon>Bacteroidota</taxon>
        <taxon>Bacteroidia</taxon>
        <taxon>Marinilabiliales</taxon>
        <taxon>Prolixibacteraceae</taxon>
        <taxon>Draconibacterium</taxon>
    </lineage>
</organism>
<dbReference type="EMBL" id="CP007451">
    <property type="protein sequence ID" value="AHW62299.1"/>
    <property type="molecule type" value="Genomic_DNA"/>
</dbReference>
<dbReference type="KEGG" id="dori:FH5T_19240"/>
<dbReference type="Gene3D" id="3.40.50.2300">
    <property type="match status" value="1"/>
</dbReference>
<reference evidence="4 6" key="1">
    <citation type="submission" date="2014-03" db="EMBL/GenBank/DDBJ databases">
        <title>Complete genome sequence of a deeply braunched marine Bacteroidia bacterium Draconibacterium orientale type strain FH5T.</title>
        <authorList>
            <person name="Li X."/>
            <person name="Wang X."/>
            <person name="Xie Z."/>
            <person name="Du Z."/>
            <person name="Chen G."/>
        </authorList>
    </citation>
    <scope>NUCLEOTIDE SEQUENCE [LARGE SCALE GENOMIC DNA]</scope>
    <source>
        <strain evidence="4 6">FH5</strain>
    </source>
</reference>
<keyword evidence="6" id="KW-1185">Reference proteome</keyword>
<dbReference type="AlphaFoldDB" id="X5DM38"/>
<dbReference type="Gene3D" id="3.30.420.10">
    <property type="entry name" value="Ribonuclease H-like superfamily/Ribonuclease H"/>
    <property type="match status" value="1"/>
</dbReference>
<evidence type="ECO:0000259" key="3">
    <source>
        <dbReference type="SMART" id="SM00950"/>
    </source>
</evidence>
<comment type="similarity">
    <text evidence="1">Belongs to the argonaute family. Long pAgo subfamily.</text>
</comment>
<evidence type="ECO:0000256" key="2">
    <source>
        <dbReference type="ARBA" id="ARBA00035032"/>
    </source>
</evidence>
<dbReference type="Pfam" id="PF02171">
    <property type="entry name" value="Piwi"/>
    <property type="match status" value="1"/>
</dbReference>
<protein>
    <recommendedName>
        <fullName evidence="2">Protein argonaute</fullName>
    </recommendedName>
</protein>
<accession>X5DM38</accession>
<proteinExistence type="inferred from homology"/>
<feature type="domain" description="Piwi" evidence="3">
    <location>
        <begin position="390"/>
        <end position="690"/>
    </location>
</feature>
<evidence type="ECO:0000313" key="4">
    <source>
        <dbReference type="EMBL" id="AHW62299.1"/>
    </source>
</evidence>
<dbReference type="InterPro" id="IPR036397">
    <property type="entry name" value="RNaseH_sf"/>
</dbReference>
<gene>
    <name evidence="4" type="ORF">FH5T_19240</name>
    <name evidence="5" type="ORF">SAMN05444285_11614</name>
</gene>
<dbReference type="SMART" id="SM00950">
    <property type="entry name" value="Piwi"/>
    <property type="match status" value="1"/>
</dbReference>
<dbReference type="SUPFAM" id="SSF53098">
    <property type="entry name" value="Ribonuclease H-like"/>
    <property type="match status" value="1"/>
</dbReference>
<sequence>MSNPKLTFNLLTFTHPQKSLTFWFTNQEQDGLCRIFHTLVPDEVRNKFGEQDHFYTSFEEEHEGFFAVTKNTTPDFEYSTDEDGEEYRKMVKNSAYTRSVLRRYYNQQIYQYFKGLGYLVKPNFIDDIEVWFPKKKDDIHYNYVEKFTLKVQLARITDKPELVITSAGISRIFKNSVLDLLDMVAPDCFNWVIYEQQLYRYDELPDKPKMELDKVFPVWNFDIRDALQLPTEAPDRSNKYLRFKSNIDTFYKHFISKNGFTEIIPVDSKSFVPVKEVKINSVKEKSNELLFFDDTPDIVPFNGMKKGPYKGSDYGNIQFFYIFHEEHREIADNLHNYFTNGLYSFKGLYRFAKVPYHTQRNFSIVFSNKDNPLEEIERELIKRDFKPETHYFAIYLSPHSKHHPSKEIKSVYYRVKELLLKRDITSQAIDAEKVRTTLADEGSRYDYSLNNIAIAILAKLDGIPWQLNAKLKNELIVGVGAFRHVDTDVQYLGSAFSFSNNGKFKRFECFQKDQTDELAGSILDQIKEYVSVNSNINRLIIHFYKNMSRKELEPIEKGLHNLDLDIPVFIVSINKTESHDIVAFDNNSKELMPLSGTYINVGFNQYLLFNNVRYNTDSRIGAIDGYPFPIKLSVRCTHEEEAKDQKVVRELINQVYQFSRMYWKSVRQQNLPVTIKYPEMVAEIFPHFSGNEIPEFGKDNLWFL</sequence>
<dbReference type="RefSeq" id="WP_038562081.1">
    <property type="nucleotide sequence ID" value="NZ_FOHT01000016.1"/>
</dbReference>
<reference evidence="5 7" key="2">
    <citation type="submission" date="2016-10" db="EMBL/GenBank/DDBJ databases">
        <authorList>
            <person name="de Groot N.N."/>
        </authorList>
    </citation>
    <scope>NUCLEOTIDE SEQUENCE [LARGE SCALE GENOMIC DNA]</scope>
    <source>
        <strain evidence="5 7">DSM 25947</strain>
    </source>
</reference>
<evidence type="ECO:0000256" key="1">
    <source>
        <dbReference type="ARBA" id="ARBA00035012"/>
    </source>
</evidence>
<dbReference type="Proteomes" id="UP000023772">
    <property type="component" value="Chromosome"/>
</dbReference>
<dbReference type="EMBL" id="FOHT01000016">
    <property type="protein sequence ID" value="SET54929.1"/>
    <property type="molecule type" value="Genomic_DNA"/>
</dbReference>
<name>X5DM38_9BACT</name>
<dbReference type="InterPro" id="IPR003165">
    <property type="entry name" value="Piwi"/>
</dbReference>
<dbReference type="STRING" id="1168034.FH5T_19240"/>
<dbReference type="HOGENOM" id="CLU_394191_0_0_10"/>
<dbReference type="eggNOG" id="COG1431">
    <property type="taxonomic scope" value="Bacteria"/>
</dbReference>
<dbReference type="InterPro" id="IPR012337">
    <property type="entry name" value="RNaseH-like_sf"/>
</dbReference>
<evidence type="ECO:0000313" key="7">
    <source>
        <dbReference type="Proteomes" id="UP000181981"/>
    </source>
</evidence>
<dbReference type="Proteomes" id="UP000181981">
    <property type="component" value="Unassembled WGS sequence"/>
</dbReference>
<dbReference type="GO" id="GO:0003676">
    <property type="term" value="F:nucleic acid binding"/>
    <property type="evidence" value="ECO:0007669"/>
    <property type="project" value="InterPro"/>
</dbReference>
<evidence type="ECO:0000313" key="6">
    <source>
        <dbReference type="Proteomes" id="UP000023772"/>
    </source>
</evidence>
<dbReference type="OrthoDB" id="580851at2"/>